<evidence type="ECO:0000313" key="5">
    <source>
        <dbReference type="Proteomes" id="UP000000599"/>
    </source>
</evidence>
<dbReference type="Gene3D" id="3.60.21.10">
    <property type="match status" value="1"/>
</dbReference>
<feature type="region of interest" description="Disordered" evidence="1">
    <location>
        <begin position="103"/>
        <end position="134"/>
    </location>
</feature>
<dbReference type="HOGENOM" id="CLU_023125_0_1_1"/>
<dbReference type="Proteomes" id="UP000000599">
    <property type="component" value="Chromosome C"/>
</dbReference>
<dbReference type="GO" id="GO:0016791">
    <property type="term" value="F:phosphatase activity"/>
    <property type="evidence" value="ECO:0007669"/>
    <property type="project" value="TreeGrafter"/>
</dbReference>
<feature type="transmembrane region" description="Helical" evidence="2">
    <location>
        <begin position="36"/>
        <end position="57"/>
    </location>
</feature>
<dbReference type="STRING" id="284592.Q6BU77"/>
<keyword evidence="2" id="KW-0812">Transmembrane</keyword>
<dbReference type="OrthoDB" id="10267127at2759"/>
<evidence type="ECO:0000256" key="1">
    <source>
        <dbReference type="SAM" id="MobiDB-lite"/>
    </source>
</evidence>
<dbReference type="GO" id="GO:0005737">
    <property type="term" value="C:cytoplasm"/>
    <property type="evidence" value="ECO:0007669"/>
    <property type="project" value="TreeGrafter"/>
</dbReference>
<dbReference type="GeneID" id="2900074"/>
<dbReference type="eggNOG" id="KOG0371">
    <property type="taxonomic scope" value="Eukaryota"/>
</dbReference>
<reference evidence="4 5" key="1">
    <citation type="journal article" date="2004" name="Nature">
        <title>Genome evolution in yeasts.</title>
        <authorList>
            <consortium name="Genolevures"/>
            <person name="Dujon B."/>
            <person name="Sherman D."/>
            <person name="Fischer G."/>
            <person name="Durrens P."/>
            <person name="Casaregola S."/>
            <person name="Lafontaine I."/>
            <person name="de Montigny J."/>
            <person name="Marck C."/>
            <person name="Neuveglise C."/>
            <person name="Talla E."/>
            <person name="Goffard N."/>
            <person name="Frangeul L."/>
            <person name="Aigle M."/>
            <person name="Anthouard V."/>
            <person name="Babour A."/>
            <person name="Barbe V."/>
            <person name="Barnay S."/>
            <person name="Blanchin S."/>
            <person name="Beckerich J.M."/>
            <person name="Beyne E."/>
            <person name="Bleykasten C."/>
            <person name="Boisrame A."/>
            <person name="Boyer J."/>
            <person name="Cattolico L."/>
            <person name="Confanioleri F."/>
            <person name="de Daruvar A."/>
            <person name="Despons L."/>
            <person name="Fabre E."/>
            <person name="Fairhead C."/>
            <person name="Ferry-Dumazet H."/>
            <person name="Groppi A."/>
            <person name="Hantraye F."/>
            <person name="Hennequin C."/>
            <person name="Jauniaux N."/>
            <person name="Joyet P."/>
            <person name="Kachouri R."/>
            <person name="Kerrest A."/>
            <person name="Koszul R."/>
            <person name="Lemaire M."/>
            <person name="Lesur I."/>
            <person name="Ma L."/>
            <person name="Muller H."/>
            <person name="Nicaud J.M."/>
            <person name="Nikolski M."/>
            <person name="Oztas S."/>
            <person name="Ozier-Kalogeropoulos O."/>
            <person name="Pellenz S."/>
            <person name="Potier S."/>
            <person name="Richard G.F."/>
            <person name="Straub M.L."/>
            <person name="Suleau A."/>
            <person name="Swennene D."/>
            <person name="Tekaia F."/>
            <person name="Wesolowski-Louvel M."/>
            <person name="Westhof E."/>
            <person name="Wirth B."/>
            <person name="Zeniou-Meyer M."/>
            <person name="Zivanovic I."/>
            <person name="Bolotin-Fukuhara M."/>
            <person name="Thierry A."/>
            <person name="Bouchier C."/>
            <person name="Caudron B."/>
            <person name="Scarpelli C."/>
            <person name="Gaillardin C."/>
            <person name="Weissenbach J."/>
            <person name="Wincker P."/>
            <person name="Souciet J.L."/>
        </authorList>
    </citation>
    <scope>NUCLEOTIDE SEQUENCE [LARGE SCALE GENOMIC DNA]</scope>
    <source>
        <strain evidence="5">ATCC 36239 / CBS 767 / BCRC 21394 / JCM 1990 / NBRC 0083 / IGC 2968</strain>
    </source>
</reference>
<dbReference type="EMBL" id="CR382135">
    <property type="protein sequence ID" value="CAG86318.2"/>
    <property type="molecule type" value="Genomic_DNA"/>
</dbReference>
<dbReference type="FunCoup" id="Q6BU77">
    <property type="interactions" value="60"/>
</dbReference>
<dbReference type="Pfam" id="PF00149">
    <property type="entry name" value="Metallophos"/>
    <property type="match status" value="1"/>
</dbReference>
<dbReference type="InterPro" id="IPR029052">
    <property type="entry name" value="Metallo-depent_PP-like"/>
</dbReference>
<dbReference type="VEuPathDB" id="FungiDB:DEHA2C13024g"/>
<dbReference type="InterPro" id="IPR050126">
    <property type="entry name" value="Ap4A_hydrolase"/>
</dbReference>
<feature type="domain" description="Calcineurin-like phosphoesterase" evidence="3">
    <location>
        <begin position="144"/>
        <end position="339"/>
    </location>
</feature>
<gene>
    <name evidence="4" type="ordered locus">DEHA2C13024g</name>
</gene>
<evidence type="ECO:0000256" key="2">
    <source>
        <dbReference type="SAM" id="Phobius"/>
    </source>
</evidence>
<accession>Q6BU77</accession>
<name>Q6BU77_DEBHA</name>
<dbReference type="AlphaFoldDB" id="Q6BU77"/>
<feature type="compositionally biased region" description="Basic and acidic residues" evidence="1">
    <location>
        <begin position="103"/>
        <end position="113"/>
    </location>
</feature>
<protein>
    <submittedName>
        <fullName evidence="4">DEHA2C13024p</fullName>
    </submittedName>
</protein>
<dbReference type="CDD" id="cd00144">
    <property type="entry name" value="MPP_PPP_family"/>
    <property type="match status" value="1"/>
</dbReference>
<dbReference type="SUPFAM" id="SSF56300">
    <property type="entry name" value="Metallo-dependent phosphatases"/>
    <property type="match status" value="1"/>
</dbReference>
<keyword evidence="2" id="KW-0472">Membrane</keyword>
<organism evidence="4 5">
    <name type="scientific">Debaryomyces hansenii (strain ATCC 36239 / CBS 767 / BCRC 21394 / JCM 1990 / NBRC 0083 / IGC 2968)</name>
    <name type="common">Yeast</name>
    <name type="synonym">Torulaspora hansenii</name>
    <dbReference type="NCBI Taxonomy" id="284592"/>
    <lineage>
        <taxon>Eukaryota</taxon>
        <taxon>Fungi</taxon>
        <taxon>Dikarya</taxon>
        <taxon>Ascomycota</taxon>
        <taxon>Saccharomycotina</taxon>
        <taxon>Pichiomycetes</taxon>
        <taxon>Debaryomycetaceae</taxon>
        <taxon>Debaryomyces</taxon>
    </lineage>
</organism>
<dbReference type="RefSeq" id="XP_458242.2">
    <property type="nucleotide sequence ID" value="XM_458242.1"/>
</dbReference>
<sequence>MSVKKPLNEDSCQVYGEGDDDYFYEEEYVISKSAKVTLFGLFICICLGCIWFFAIFLPDYFIPEARDLEGITKVTDLKVALIPLNEGRIKQLGLWDESSDAHDIGHDDEKLDNDSESDDEIEIGESDSEMEDDVELNQKRTVERLILIGDVHGHYTKLRKLLRKLNFNRRTDHVLMLGDFIAKGPDSIKVLEFAINNKIDCIFGNHEWYVLQNYAQFHQLDAPRFANEKPDIGIESSFNEDPEYLLAKKLQPHHVDYINSCSVIKKLGKVPLHKRNEDGGSKYSNGVAVHGGLRWDLPFEEQDSEKCLEMRSYIGPDFNESTDDPFEENAVSWSKIWNKKQKEFSNKDTHVVYYGHDARRGLKLKKYAKGLDTGCYKGGHLTAMVLWNENVPTSKGKTNILHKEKIVSVSC</sequence>
<keyword evidence="5" id="KW-1185">Reference proteome</keyword>
<dbReference type="PANTHER" id="PTHR42850:SF4">
    <property type="entry name" value="ZINC-DEPENDENT ENDOPOLYPHOSPHATASE"/>
    <property type="match status" value="1"/>
</dbReference>
<dbReference type="KEGG" id="dha:DEHA2C13024g"/>
<evidence type="ECO:0000313" key="4">
    <source>
        <dbReference type="EMBL" id="CAG86318.2"/>
    </source>
</evidence>
<keyword evidence="2" id="KW-1133">Transmembrane helix</keyword>
<dbReference type="InParanoid" id="Q6BU77"/>
<dbReference type="OMA" id="LLPKMFI"/>
<evidence type="ECO:0000259" key="3">
    <source>
        <dbReference type="Pfam" id="PF00149"/>
    </source>
</evidence>
<dbReference type="InterPro" id="IPR004843">
    <property type="entry name" value="Calcineurin-like_PHP"/>
</dbReference>
<dbReference type="PANTHER" id="PTHR42850">
    <property type="entry name" value="METALLOPHOSPHOESTERASE"/>
    <property type="match status" value="1"/>
</dbReference>
<proteinExistence type="predicted"/>
<dbReference type="GO" id="GO:0006798">
    <property type="term" value="P:polyphosphate catabolic process"/>
    <property type="evidence" value="ECO:0007669"/>
    <property type="project" value="TreeGrafter"/>
</dbReference>
<feature type="compositionally biased region" description="Acidic residues" evidence="1">
    <location>
        <begin position="114"/>
        <end position="134"/>
    </location>
</feature>
<dbReference type="GO" id="GO:0000298">
    <property type="term" value="F:endopolyphosphatase activity"/>
    <property type="evidence" value="ECO:0007669"/>
    <property type="project" value="TreeGrafter"/>
</dbReference>